<dbReference type="OrthoDB" id="3695258at2"/>
<organism evidence="1 2">
    <name type="scientific">Streptomyces abyssalis</name>
    <dbReference type="NCBI Taxonomy" id="933944"/>
    <lineage>
        <taxon>Bacteria</taxon>
        <taxon>Bacillati</taxon>
        <taxon>Actinomycetota</taxon>
        <taxon>Actinomycetes</taxon>
        <taxon>Kitasatosporales</taxon>
        <taxon>Streptomycetaceae</taxon>
        <taxon>Streptomyces</taxon>
    </lineage>
</organism>
<gene>
    <name evidence="1" type="ORF">AN215_07615</name>
</gene>
<keyword evidence="2" id="KW-1185">Reference proteome</keyword>
<dbReference type="Proteomes" id="UP000176087">
    <property type="component" value="Unassembled WGS sequence"/>
</dbReference>
<evidence type="ECO:0000313" key="2">
    <source>
        <dbReference type="Proteomes" id="UP000176087"/>
    </source>
</evidence>
<dbReference type="AlphaFoldDB" id="A0A1E7JMY5"/>
<sequence length="108" mass="11494">MTEHLLIESGGPSAGQGCERFVEDALHLARSGRSTSLFLVDNAVTAAVRGAMPVLDRFVGEGGELMVDSVAVRQRALEPGDFVAAARIVEMDDVASMILAADTRVVWH</sequence>
<name>A0A1E7JMY5_9ACTN</name>
<reference evidence="1 2" key="1">
    <citation type="journal article" date="2016" name="Front. Microbiol.">
        <title>Comparative Genomics Analysis of Streptomyces Species Reveals Their Adaptation to the Marine Environment and Their Diversity at the Genomic Level.</title>
        <authorList>
            <person name="Tian X."/>
            <person name="Zhang Z."/>
            <person name="Yang T."/>
            <person name="Chen M."/>
            <person name="Li J."/>
            <person name="Chen F."/>
            <person name="Yang J."/>
            <person name="Li W."/>
            <person name="Zhang B."/>
            <person name="Zhang Z."/>
            <person name="Wu J."/>
            <person name="Zhang C."/>
            <person name="Long L."/>
            <person name="Xiao J."/>
        </authorList>
    </citation>
    <scope>NUCLEOTIDE SEQUENCE [LARGE SCALE GENOMIC DNA]</scope>
    <source>
        <strain evidence="1 2">SCSIO 10390</strain>
    </source>
</reference>
<protein>
    <recommendedName>
        <fullName evidence="3">Sulfur reduction protein DsrE</fullName>
    </recommendedName>
</protein>
<evidence type="ECO:0000313" key="1">
    <source>
        <dbReference type="EMBL" id="OEU89604.1"/>
    </source>
</evidence>
<accession>A0A1E7JMY5</accession>
<comment type="caution">
    <text evidence="1">The sequence shown here is derived from an EMBL/GenBank/DDBJ whole genome shotgun (WGS) entry which is preliminary data.</text>
</comment>
<evidence type="ECO:0008006" key="3">
    <source>
        <dbReference type="Google" id="ProtNLM"/>
    </source>
</evidence>
<dbReference type="Gene3D" id="3.40.1260.10">
    <property type="entry name" value="DsrEFH-like"/>
    <property type="match status" value="1"/>
</dbReference>
<proteinExistence type="predicted"/>
<dbReference type="RefSeq" id="WP_070013348.1">
    <property type="nucleotide sequence ID" value="NZ_LJGS01000044.1"/>
</dbReference>
<dbReference type="EMBL" id="LJGT01000038">
    <property type="protein sequence ID" value="OEU89604.1"/>
    <property type="molecule type" value="Genomic_DNA"/>
</dbReference>
<dbReference type="InterPro" id="IPR027396">
    <property type="entry name" value="DsrEFH-like"/>
</dbReference>
<dbReference type="STRING" id="933944.AN215_07615"/>
<dbReference type="SUPFAM" id="SSF75169">
    <property type="entry name" value="DsrEFH-like"/>
    <property type="match status" value="1"/>
</dbReference>